<evidence type="ECO:0000256" key="5">
    <source>
        <dbReference type="ARBA" id="ARBA00023242"/>
    </source>
</evidence>
<dbReference type="Gene3D" id="4.10.280.10">
    <property type="entry name" value="Helix-loop-helix DNA-binding domain"/>
    <property type="match status" value="1"/>
</dbReference>
<keyword evidence="4" id="KW-0804">Transcription</keyword>
<accession>A0A8J5HMN5</accession>
<reference evidence="7 8" key="1">
    <citation type="submission" date="2020-08" db="EMBL/GenBank/DDBJ databases">
        <title>Plant Genome Project.</title>
        <authorList>
            <person name="Zhang R.-G."/>
        </authorList>
    </citation>
    <scope>NUCLEOTIDE SEQUENCE [LARGE SCALE GENOMIC DNA]</scope>
    <source>
        <tissue evidence="7">Rhizome</tissue>
    </source>
</reference>
<dbReference type="PROSITE" id="PS50888">
    <property type="entry name" value="BHLH"/>
    <property type="match status" value="1"/>
</dbReference>
<dbReference type="GO" id="GO:0005634">
    <property type="term" value="C:nucleus"/>
    <property type="evidence" value="ECO:0007669"/>
    <property type="project" value="UniProtKB-SubCell"/>
</dbReference>
<sequence>MRNLVFCIYLSPCYQKIAGKRLSTSIMTPKTECPASATSSFDGSTKVPFIYMCILATSIIKQICESQRRKEKLGDRITALQQLVSPFGKSDAASVLHEALGYIRFLHDQVQKLLDFPCVNPSSSVFTPLALQAEEEEARRIDDLRSRGLCLVPVSCAELVTSSNGADFWSPAMATTMGGSKSSSSISKH</sequence>
<dbReference type="GO" id="GO:0000978">
    <property type="term" value="F:RNA polymerase II cis-regulatory region sequence-specific DNA binding"/>
    <property type="evidence" value="ECO:0007669"/>
    <property type="project" value="TreeGrafter"/>
</dbReference>
<feature type="domain" description="BHLH" evidence="6">
    <location>
        <begin position="57"/>
        <end position="106"/>
    </location>
</feature>
<dbReference type="SUPFAM" id="SSF47459">
    <property type="entry name" value="HLH, helix-loop-helix DNA-binding domain"/>
    <property type="match status" value="1"/>
</dbReference>
<dbReference type="GO" id="GO:0000981">
    <property type="term" value="F:DNA-binding transcription factor activity, RNA polymerase II-specific"/>
    <property type="evidence" value="ECO:0007669"/>
    <property type="project" value="TreeGrafter"/>
</dbReference>
<dbReference type="PANTHER" id="PTHR16223">
    <property type="entry name" value="TRANSCRIPTION FACTOR BHLH83-RELATED"/>
    <property type="match status" value="1"/>
</dbReference>
<dbReference type="InterPro" id="IPR036638">
    <property type="entry name" value="HLH_DNA-bd_sf"/>
</dbReference>
<evidence type="ECO:0000256" key="1">
    <source>
        <dbReference type="ARBA" id="ARBA00004123"/>
    </source>
</evidence>
<dbReference type="Proteomes" id="UP000734854">
    <property type="component" value="Unassembled WGS sequence"/>
</dbReference>
<dbReference type="AlphaFoldDB" id="A0A8J5HMN5"/>
<dbReference type="InterPro" id="IPR011598">
    <property type="entry name" value="bHLH_dom"/>
</dbReference>
<proteinExistence type="inferred from homology"/>
<keyword evidence="5" id="KW-0539">Nucleus</keyword>
<comment type="caution">
    <text evidence="7">The sequence shown here is derived from an EMBL/GenBank/DDBJ whole genome shotgun (WGS) entry which is preliminary data.</text>
</comment>
<dbReference type="GO" id="GO:0046983">
    <property type="term" value="F:protein dimerization activity"/>
    <property type="evidence" value="ECO:0007669"/>
    <property type="project" value="InterPro"/>
</dbReference>
<comment type="subcellular location">
    <subcellularLocation>
        <location evidence="1">Nucleus</location>
    </subcellularLocation>
</comment>
<evidence type="ECO:0000313" key="8">
    <source>
        <dbReference type="Proteomes" id="UP000734854"/>
    </source>
</evidence>
<evidence type="ECO:0000313" key="7">
    <source>
        <dbReference type="EMBL" id="KAG6527145.1"/>
    </source>
</evidence>
<dbReference type="PANTHER" id="PTHR16223:SF380">
    <property type="entry name" value="HELIX-LOOP-HELIX DNA-BINDING DOMAIN CONTAINING PROTEIN, EXPRESSED"/>
    <property type="match status" value="1"/>
</dbReference>
<dbReference type="CDD" id="cd11393">
    <property type="entry name" value="bHLH_AtbHLH_like"/>
    <property type="match status" value="1"/>
</dbReference>
<organism evidence="7 8">
    <name type="scientific">Zingiber officinale</name>
    <name type="common">Ginger</name>
    <name type="synonym">Amomum zingiber</name>
    <dbReference type="NCBI Taxonomy" id="94328"/>
    <lineage>
        <taxon>Eukaryota</taxon>
        <taxon>Viridiplantae</taxon>
        <taxon>Streptophyta</taxon>
        <taxon>Embryophyta</taxon>
        <taxon>Tracheophyta</taxon>
        <taxon>Spermatophyta</taxon>
        <taxon>Magnoliopsida</taxon>
        <taxon>Liliopsida</taxon>
        <taxon>Zingiberales</taxon>
        <taxon>Zingiberaceae</taxon>
        <taxon>Zingiber</taxon>
    </lineage>
</organism>
<evidence type="ECO:0000256" key="3">
    <source>
        <dbReference type="ARBA" id="ARBA00023015"/>
    </source>
</evidence>
<dbReference type="InterPro" id="IPR045239">
    <property type="entry name" value="bHLH95_bHLH"/>
</dbReference>
<protein>
    <recommendedName>
        <fullName evidence="6">BHLH domain-containing protein</fullName>
    </recommendedName>
</protein>
<evidence type="ECO:0000259" key="6">
    <source>
        <dbReference type="PROSITE" id="PS50888"/>
    </source>
</evidence>
<comment type="similarity">
    <text evidence="2">Belongs to the bHLH protein family.</text>
</comment>
<name>A0A8J5HMN5_ZINOF</name>
<dbReference type="InterPro" id="IPR045843">
    <property type="entry name" value="IND-like"/>
</dbReference>
<evidence type="ECO:0000256" key="2">
    <source>
        <dbReference type="ARBA" id="ARBA00005510"/>
    </source>
</evidence>
<gene>
    <name evidence="7" type="ORF">ZIOFF_009238</name>
</gene>
<keyword evidence="3" id="KW-0805">Transcription regulation</keyword>
<dbReference type="EMBL" id="JACMSC010000003">
    <property type="protein sequence ID" value="KAG6527145.1"/>
    <property type="molecule type" value="Genomic_DNA"/>
</dbReference>
<keyword evidence="8" id="KW-1185">Reference proteome</keyword>
<evidence type="ECO:0000256" key="4">
    <source>
        <dbReference type="ARBA" id="ARBA00023163"/>
    </source>
</evidence>